<dbReference type="PANTHER" id="PTHR34374:SF1">
    <property type="entry name" value="LARGE RIBOSOMAL RNA SUBUNIT ACCUMULATION PROTEIN YCED HOMOLOG 1, CHLOROPLASTIC"/>
    <property type="match status" value="1"/>
</dbReference>
<dbReference type="InterPro" id="IPR003772">
    <property type="entry name" value="YceD"/>
</dbReference>
<name>A0ABU9DSZ7_9BACL</name>
<keyword evidence="2" id="KW-1185">Reference proteome</keyword>
<evidence type="ECO:0000313" key="2">
    <source>
        <dbReference type="Proteomes" id="UP001469365"/>
    </source>
</evidence>
<dbReference type="Proteomes" id="UP001469365">
    <property type="component" value="Unassembled WGS sequence"/>
</dbReference>
<dbReference type="EMBL" id="JBBPCC010000025">
    <property type="protein sequence ID" value="MEK8132009.1"/>
    <property type="molecule type" value="Genomic_DNA"/>
</dbReference>
<sequence length="174" mass="19199">MFIHWKDLASKGLLKLEGQEDLTGILPTDGSLTGYGPLHVHLEARDVEGAAVVEGNLEIDVELSCSRCLTAIQEHVEIPFHETFVKGEENAADDSDEEDEEEDDVLYVSGDRIELAPFLAESVTFSLPYIPLCKEDCKGLCPSCGTDRNERECGCRTDKIDPRLAGLADLFKNE</sequence>
<accession>A0ABU9DSZ7</accession>
<dbReference type="RefSeq" id="WP_341419133.1">
    <property type="nucleotide sequence ID" value="NZ_JBBPCC010000025.1"/>
</dbReference>
<proteinExistence type="predicted"/>
<organism evidence="1 2">
    <name type="scientific">Paenibacillus filicis</name>
    <dbReference type="NCBI Taxonomy" id="669464"/>
    <lineage>
        <taxon>Bacteria</taxon>
        <taxon>Bacillati</taxon>
        <taxon>Bacillota</taxon>
        <taxon>Bacilli</taxon>
        <taxon>Bacillales</taxon>
        <taxon>Paenibacillaceae</taxon>
        <taxon>Paenibacillus</taxon>
    </lineage>
</organism>
<comment type="caution">
    <text evidence="1">The sequence shown here is derived from an EMBL/GenBank/DDBJ whole genome shotgun (WGS) entry which is preliminary data.</text>
</comment>
<evidence type="ECO:0000313" key="1">
    <source>
        <dbReference type="EMBL" id="MEK8132009.1"/>
    </source>
</evidence>
<gene>
    <name evidence="1" type="ORF">WMW72_29280</name>
</gene>
<reference evidence="1 2" key="1">
    <citation type="submission" date="2024-04" db="EMBL/GenBank/DDBJ databases">
        <title>draft genome sequnece of Paenibacillus filicis.</title>
        <authorList>
            <person name="Kim D.-U."/>
        </authorList>
    </citation>
    <scope>NUCLEOTIDE SEQUENCE [LARGE SCALE GENOMIC DNA]</scope>
    <source>
        <strain evidence="1 2">KACC14197</strain>
    </source>
</reference>
<dbReference type="PANTHER" id="PTHR34374">
    <property type="entry name" value="LARGE RIBOSOMAL RNA SUBUNIT ACCUMULATION PROTEIN YCED HOMOLOG 1, CHLOROPLASTIC"/>
    <property type="match status" value="1"/>
</dbReference>
<protein>
    <submittedName>
        <fullName evidence="1">DUF177 domain-containing protein</fullName>
    </submittedName>
</protein>
<dbReference type="Pfam" id="PF02620">
    <property type="entry name" value="YceD"/>
    <property type="match status" value="1"/>
</dbReference>